<accession>A0A160NVT7</accession>
<sequence>MADPGAGEVVQQHTEESRPAVVVDEIRLGFPGPFRYELTHDGAPPPHGADPLDVDPSPVRGGERAHVIRPGEAIAAADPVGLDHVAPDPTGPVQRLSYDRRVKIAPLGDDGDTSCGHMASNGFDPTLQAKV</sequence>
<feature type="region of interest" description="Disordered" evidence="1">
    <location>
        <begin position="38"/>
        <end position="63"/>
    </location>
</feature>
<feature type="region of interest" description="Disordered" evidence="1">
    <location>
        <begin position="107"/>
        <end position="131"/>
    </location>
</feature>
<dbReference type="EMBL" id="AP017424">
    <property type="protein sequence ID" value="BAU82035.1"/>
    <property type="molecule type" value="Genomic_DNA"/>
</dbReference>
<organism evidence="2 3">
    <name type="scientific">Streptomyces laurentii</name>
    <dbReference type="NCBI Taxonomy" id="39478"/>
    <lineage>
        <taxon>Bacteria</taxon>
        <taxon>Bacillati</taxon>
        <taxon>Actinomycetota</taxon>
        <taxon>Actinomycetes</taxon>
        <taxon>Kitasatosporales</taxon>
        <taxon>Streptomycetaceae</taxon>
        <taxon>Streptomyces</taxon>
    </lineage>
</organism>
<dbReference type="AlphaFoldDB" id="A0A160NVT7"/>
<protein>
    <submittedName>
        <fullName evidence="2">Uncharacterized protein</fullName>
    </submittedName>
</protein>
<proteinExistence type="predicted"/>
<dbReference type="KEGG" id="slau:SLA_1092"/>
<name>A0A160NVT7_STRLU</name>
<gene>
    <name evidence="2" type="ORF">SLA_1092</name>
</gene>
<reference evidence="2 3" key="1">
    <citation type="journal article" date="2016" name="Genome Announc.">
        <title>Complete Genome Sequence of Thiostrepton-Producing Streptomyces laurentii ATCC 31255.</title>
        <authorList>
            <person name="Doi K."/>
            <person name="Fujino Y."/>
            <person name="Nagayoshi Y."/>
            <person name="Ohshima T."/>
            <person name="Ogata S."/>
        </authorList>
    </citation>
    <scope>NUCLEOTIDE SEQUENCE [LARGE SCALE GENOMIC DNA]</scope>
    <source>
        <strain evidence="2 3">ATCC 31255</strain>
    </source>
</reference>
<evidence type="ECO:0000313" key="2">
    <source>
        <dbReference type="EMBL" id="BAU82035.1"/>
    </source>
</evidence>
<evidence type="ECO:0000256" key="1">
    <source>
        <dbReference type="SAM" id="MobiDB-lite"/>
    </source>
</evidence>
<dbReference type="Proteomes" id="UP000217676">
    <property type="component" value="Chromosome"/>
</dbReference>
<keyword evidence="3" id="KW-1185">Reference proteome</keyword>
<evidence type="ECO:0000313" key="3">
    <source>
        <dbReference type="Proteomes" id="UP000217676"/>
    </source>
</evidence>